<protein>
    <submittedName>
        <fullName evidence="3">Uncharacterized protein</fullName>
    </submittedName>
</protein>
<keyword evidence="2" id="KW-0812">Transmembrane</keyword>
<dbReference type="EMBL" id="BQNB010017081">
    <property type="protein sequence ID" value="GJT59126.1"/>
    <property type="molecule type" value="Genomic_DNA"/>
</dbReference>
<comment type="caution">
    <text evidence="3">The sequence shown here is derived from an EMBL/GenBank/DDBJ whole genome shotgun (WGS) entry which is preliminary data.</text>
</comment>
<gene>
    <name evidence="3" type="ORF">Tco_1002659</name>
</gene>
<evidence type="ECO:0000256" key="2">
    <source>
        <dbReference type="SAM" id="Phobius"/>
    </source>
</evidence>
<name>A0ABQ5F6Y9_9ASTR</name>
<feature type="region of interest" description="Disordered" evidence="1">
    <location>
        <begin position="657"/>
        <end position="711"/>
    </location>
</feature>
<evidence type="ECO:0000313" key="4">
    <source>
        <dbReference type="Proteomes" id="UP001151760"/>
    </source>
</evidence>
<reference evidence="3" key="2">
    <citation type="submission" date="2022-01" db="EMBL/GenBank/DDBJ databases">
        <authorList>
            <person name="Yamashiro T."/>
            <person name="Shiraishi A."/>
            <person name="Satake H."/>
            <person name="Nakayama K."/>
        </authorList>
    </citation>
    <scope>NUCLEOTIDE SEQUENCE</scope>
</reference>
<organism evidence="3 4">
    <name type="scientific">Tanacetum coccineum</name>
    <dbReference type="NCBI Taxonomy" id="301880"/>
    <lineage>
        <taxon>Eukaryota</taxon>
        <taxon>Viridiplantae</taxon>
        <taxon>Streptophyta</taxon>
        <taxon>Embryophyta</taxon>
        <taxon>Tracheophyta</taxon>
        <taxon>Spermatophyta</taxon>
        <taxon>Magnoliopsida</taxon>
        <taxon>eudicotyledons</taxon>
        <taxon>Gunneridae</taxon>
        <taxon>Pentapetalae</taxon>
        <taxon>asterids</taxon>
        <taxon>campanulids</taxon>
        <taxon>Asterales</taxon>
        <taxon>Asteraceae</taxon>
        <taxon>Asteroideae</taxon>
        <taxon>Anthemideae</taxon>
        <taxon>Anthemidinae</taxon>
        <taxon>Tanacetum</taxon>
    </lineage>
</organism>
<proteinExistence type="predicted"/>
<dbReference type="Proteomes" id="UP001151760">
    <property type="component" value="Unassembled WGS sequence"/>
</dbReference>
<sequence>MNSTQQIFRSTLRFDQPAQAGCHTTIKAKTVNGELQLQALVDGKKIIITELTVRRDLQLKDAEGVDGLPNATIFEQLALISLKTTTWNEFSSTMASAIICLAINQKFNFSKFIFEIMLKNLDNVGKFLMYPRKPKRKDTQVPQSSIPSDNVADEAVYKELDDSLVRAATTASSLEAERVNKLEKKDRSRTHKLKRLYKVGLSARVESSRDEEDLGEDVSEQGRRIHDIDADKDITLVNDDNEIFDVDALAGEEVFVAEQSENVVEEVVDMIDAASTIPVSATIITDVQITLAQVLAELKSAKPKADKVVIQEPEHVGIHDIDADEDITLVNDDNEIFDVDALACKEVFVAKKSGNVVEEVVDVIEAASIILASSATITDVEITLAQALAELKSTKPKADKVMIQESEDVKPMKRLEQIRLDEELAFKLQAEEEEEERLAREKAQQIEEANIAWDDVQAKIFDVDALACEEVFVAKKSGNVVEEVVDVIEAASIIPSSSAIITDVKITLAQALAELKSTKPKADKDKGKGIMIEEPVVEQVKPMKRLEQMRLDEELAFKLQAEEEEEESSNSFIEDATCVHSYVGREEISPYTIYNYRYVEQEASVFNEKLEDLQKNTPVLGRGYMDSTGLGVLPTIEEPIKMYCDNTRAIAIEKDHGVTKGSRSRSRGNTSSHRFGYQKSRSLDQGIGDSNRANEQGVTGKGIGRLPSSTETNQWDHVKSISTTVEADTRPIRRIDNIRHAVSGPQDRRYARGCKDPIDPWRSFLSTAHAKIDVFKRKMALRVGSDKIMIQIDKPTSNIIRRVYVLSLRKRMKLDLESRLMGEALMVNRSRDPDFEDFIELNDLNKPLELRQNQVEDLGPIIEEGEVIYAPTKDIVKTRSDNDMMTNGIKDYPSSCDYRRKVHINGAYNLKFSRMIGYKLIHANLFLLLSINLMSKSFYSSIIKDKIEYERKNVFRTFMNVPIFVGNFSVLTNFIVLKDMDAYRDEGMGDVIVGKLFCREIGVKARRFEGMITIYNGNDEVTYQMVQSHLRFKYLTNAQCNKILPLLKVSEQDKLNGISHSYQKLKTFYKGVLNLGPEYIRDEKMEEWLTHGHVSVHEMEW</sequence>
<keyword evidence="4" id="KW-1185">Reference proteome</keyword>
<evidence type="ECO:0000313" key="3">
    <source>
        <dbReference type="EMBL" id="GJT59126.1"/>
    </source>
</evidence>
<keyword evidence="2" id="KW-1133">Transmembrane helix</keyword>
<accession>A0ABQ5F6Y9</accession>
<feature type="transmembrane region" description="Helical" evidence="2">
    <location>
        <begin position="915"/>
        <end position="933"/>
    </location>
</feature>
<reference evidence="3" key="1">
    <citation type="journal article" date="2022" name="Int. J. Mol. Sci.">
        <title>Draft Genome of Tanacetum Coccineum: Genomic Comparison of Closely Related Tanacetum-Family Plants.</title>
        <authorList>
            <person name="Yamashiro T."/>
            <person name="Shiraishi A."/>
            <person name="Nakayama K."/>
            <person name="Satake H."/>
        </authorList>
    </citation>
    <scope>NUCLEOTIDE SEQUENCE</scope>
</reference>
<keyword evidence="2" id="KW-0472">Membrane</keyword>
<evidence type="ECO:0000256" key="1">
    <source>
        <dbReference type="SAM" id="MobiDB-lite"/>
    </source>
</evidence>
<feature type="transmembrane region" description="Helical" evidence="2">
    <location>
        <begin position="954"/>
        <end position="976"/>
    </location>
</feature>